<organism evidence="11 12">
    <name type="scientific">Monoraphidium neglectum</name>
    <dbReference type="NCBI Taxonomy" id="145388"/>
    <lineage>
        <taxon>Eukaryota</taxon>
        <taxon>Viridiplantae</taxon>
        <taxon>Chlorophyta</taxon>
        <taxon>core chlorophytes</taxon>
        <taxon>Chlorophyceae</taxon>
        <taxon>CS clade</taxon>
        <taxon>Sphaeropleales</taxon>
        <taxon>Selenastraceae</taxon>
        <taxon>Monoraphidium</taxon>
    </lineage>
</organism>
<dbReference type="InterPro" id="IPR029346">
    <property type="entry name" value="USP_C"/>
</dbReference>
<feature type="region of interest" description="Disordered" evidence="8">
    <location>
        <begin position="493"/>
        <end position="526"/>
    </location>
</feature>
<evidence type="ECO:0000256" key="6">
    <source>
        <dbReference type="ARBA" id="ARBA00022801"/>
    </source>
</evidence>
<dbReference type="GeneID" id="25738692"/>
<protein>
    <recommendedName>
        <fullName evidence="3">ubiquitinyl hydrolase 1</fullName>
        <ecNumber evidence="3">3.4.19.12</ecNumber>
    </recommendedName>
</protein>
<keyword evidence="7" id="KW-0788">Thiol protease</keyword>
<keyword evidence="4" id="KW-0645">Protease</keyword>
<feature type="compositionally biased region" description="Gly residues" evidence="8">
    <location>
        <begin position="509"/>
        <end position="525"/>
    </location>
</feature>
<proteinExistence type="inferred from homology"/>
<reference evidence="11 12" key="1">
    <citation type="journal article" date="2013" name="BMC Genomics">
        <title>Reconstruction of the lipid metabolism for the microalga Monoraphidium neglectum from its genome sequence reveals characteristics suitable for biofuel production.</title>
        <authorList>
            <person name="Bogen C."/>
            <person name="Al-Dilaimi A."/>
            <person name="Albersmeier A."/>
            <person name="Wichmann J."/>
            <person name="Grundmann M."/>
            <person name="Rupp O."/>
            <person name="Lauersen K.J."/>
            <person name="Blifernez-Klassen O."/>
            <person name="Kalinowski J."/>
            <person name="Goesmann A."/>
            <person name="Mussgnug J.H."/>
            <person name="Kruse O."/>
        </authorList>
    </citation>
    <scope>NUCLEOTIDE SEQUENCE [LARGE SCALE GENOMIC DNA]</scope>
    <source>
        <strain evidence="11 12">SAG 48.87</strain>
    </source>
</reference>
<feature type="compositionally biased region" description="Gly residues" evidence="8">
    <location>
        <begin position="547"/>
        <end position="563"/>
    </location>
</feature>
<feature type="domain" description="Ubiquitin carboxyl-terminal hydrolase C-terminal" evidence="10">
    <location>
        <begin position="391"/>
        <end position="537"/>
    </location>
</feature>
<evidence type="ECO:0000256" key="7">
    <source>
        <dbReference type="ARBA" id="ARBA00022807"/>
    </source>
</evidence>
<dbReference type="KEGG" id="mng:MNEG_5815"/>
<evidence type="ECO:0000256" key="3">
    <source>
        <dbReference type="ARBA" id="ARBA00012759"/>
    </source>
</evidence>
<evidence type="ECO:0000259" key="9">
    <source>
        <dbReference type="Pfam" id="PF12436"/>
    </source>
</evidence>
<dbReference type="Pfam" id="PF12436">
    <property type="entry name" value="USP7_ICP0_bdg"/>
    <property type="match status" value="1"/>
</dbReference>
<accession>A0A0D2N914</accession>
<evidence type="ECO:0000313" key="12">
    <source>
        <dbReference type="Proteomes" id="UP000054498"/>
    </source>
</evidence>
<dbReference type="InterPro" id="IPR024729">
    <property type="entry name" value="USP7_ICP0-binding_dom"/>
</dbReference>
<keyword evidence="5" id="KW-0833">Ubl conjugation pathway</keyword>
<dbReference type="AlphaFoldDB" id="A0A0D2N914"/>
<dbReference type="Proteomes" id="UP000054498">
    <property type="component" value="Unassembled WGS sequence"/>
</dbReference>
<dbReference type="EC" id="3.4.19.12" evidence="3"/>
<dbReference type="SUPFAM" id="SSF54236">
    <property type="entry name" value="Ubiquitin-like"/>
    <property type="match status" value="1"/>
</dbReference>
<evidence type="ECO:0000313" key="11">
    <source>
        <dbReference type="EMBL" id="KIZ02146.1"/>
    </source>
</evidence>
<evidence type="ECO:0000256" key="4">
    <source>
        <dbReference type="ARBA" id="ARBA00022670"/>
    </source>
</evidence>
<evidence type="ECO:0000256" key="2">
    <source>
        <dbReference type="ARBA" id="ARBA00009085"/>
    </source>
</evidence>
<comment type="similarity">
    <text evidence="2">Belongs to the peptidase C19 family.</text>
</comment>
<dbReference type="Pfam" id="PF14533">
    <property type="entry name" value="USP7_C2"/>
    <property type="match status" value="2"/>
</dbReference>
<dbReference type="GO" id="GO:0004843">
    <property type="term" value="F:cysteine-type deubiquitinase activity"/>
    <property type="evidence" value="ECO:0007669"/>
    <property type="project" value="UniProtKB-EC"/>
</dbReference>
<dbReference type="EMBL" id="KK101111">
    <property type="protein sequence ID" value="KIZ02146.1"/>
    <property type="molecule type" value="Genomic_DNA"/>
</dbReference>
<dbReference type="InterPro" id="IPR029071">
    <property type="entry name" value="Ubiquitin-like_domsf"/>
</dbReference>
<evidence type="ECO:0000259" key="10">
    <source>
        <dbReference type="Pfam" id="PF14533"/>
    </source>
</evidence>
<name>A0A0D2N914_9CHLO</name>
<sequence>MLVYVRVSQWDDVMCRVTKDDIPMYLRERLEVEQREKEARQKAKAEAHLYCSVRLARDADMAEQVGKRGVYFDLVDYDKLPEASTLRVRKHTKFGDLKKLVAERLGVPVEKQRYWTWTKRQNNTTRLADFQLGPEHEEQSLTDLREHADMPAVASKHSLLDLRLYLETPWPDADKPLHKPARNEMLLFFKHYDPETEQLRYVGHLFAPKAARMRDLFPMLRAMAGLPPDAPLQCYEEIKWEPSIMVDAISAAALLYSNAQLETGDIIAFQVAQQGDGDGSEAEGEGGASRYRFPIVKDFLSWVCNRMLVKFKRLDAWSQEGEGFTLELLKGMGYDDVTAELARHLGLASPDLLRLTQQNGFSQQPMRSAVRYRAVSDLARLLSHSNHPTDTLYYEVLDLPLPQLEALKTLKVNFHDERTALVGEPHTIRVARDAVVGDVLEELRKRLPPEHAGKRLRLLELLHSKIFKVCDMTEEVGGVNAEYWTLRAEPVPQDELEQEQEQEQEGQADAGGGGGGGGGGVGEGGPLLIHVYHVAPDRQEQQHSTAGSGGGGAISGAGGGKGGSKQQLQQQQQPHQPQQQQLQQQDTEQQAPQQQREEPAGQQQQAVVPVLPFGEPFLLRIGRAETLDSIKTRIRTRLGVEAAAFAKWRFCFVPGGNRSLPEYLADGDVPAERFATPTAGHALGADLPFLGCEHEDKGSKRPTGHRAAYGFERPVKINS</sequence>
<evidence type="ECO:0000256" key="5">
    <source>
        <dbReference type="ARBA" id="ARBA00022786"/>
    </source>
</evidence>
<keyword evidence="12" id="KW-1185">Reference proteome</keyword>
<comment type="catalytic activity">
    <reaction evidence="1">
        <text>Thiol-dependent hydrolysis of ester, thioester, amide, peptide and isopeptide bonds formed by the C-terminal Gly of ubiquitin (a 76-residue protein attached to proteins as an intracellular targeting signal).</text>
        <dbReference type="EC" id="3.4.19.12"/>
    </reaction>
</comment>
<keyword evidence="6 11" id="KW-0378">Hydrolase</keyword>
<feature type="domain" description="Ubiquitin carboxyl-terminal hydrolase 7 ICP0-binding" evidence="9">
    <location>
        <begin position="112"/>
        <end position="382"/>
    </location>
</feature>
<gene>
    <name evidence="11" type="ORF">MNEG_5815</name>
</gene>
<dbReference type="STRING" id="145388.A0A0D2N914"/>
<evidence type="ECO:0000256" key="1">
    <source>
        <dbReference type="ARBA" id="ARBA00000707"/>
    </source>
</evidence>
<feature type="compositionally biased region" description="Low complexity" evidence="8">
    <location>
        <begin position="564"/>
        <end position="605"/>
    </location>
</feature>
<dbReference type="RefSeq" id="XP_013901165.1">
    <property type="nucleotide sequence ID" value="XM_014045711.1"/>
</dbReference>
<dbReference type="OrthoDB" id="289038at2759"/>
<evidence type="ECO:0000256" key="8">
    <source>
        <dbReference type="SAM" id="MobiDB-lite"/>
    </source>
</evidence>
<feature type="domain" description="Ubiquitin carboxyl-terminal hydrolase C-terminal" evidence="10">
    <location>
        <begin position="612"/>
        <end position="697"/>
    </location>
</feature>
<feature type="region of interest" description="Disordered" evidence="8">
    <location>
        <begin position="538"/>
        <end position="605"/>
    </location>
</feature>
<feature type="compositionally biased region" description="Acidic residues" evidence="8">
    <location>
        <begin position="493"/>
        <end position="506"/>
    </location>
</feature>
<dbReference type="Gene3D" id="3.10.20.90">
    <property type="entry name" value="Phosphatidylinositol 3-kinase Catalytic Subunit, Chain A, domain 1"/>
    <property type="match status" value="3"/>
</dbReference>
<dbReference type="GO" id="GO:0006508">
    <property type="term" value="P:proteolysis"/>
    <property type="evidence" value="ECO:0007669"/>
    <property type="project" value="UniProtKB-KW"/>
</dbReference>